<evidence type="ECO:0000313" key="1">
    <source>
        <dbReference type="EMBL" id="CAB4131993.1"/>
    </source>
</evidence>
<accession>A0A6J5LFF4</accession>
<sequence>MARPSSLSESQLRSIEARLLAGEAMADLAREFGMSYNGLKKRVSATTEQTKEQIKSVANQLVSAQVALNELSISSQVLAINLAERLKSISEHLAGAAQYGAMTAHRLSGIANQKAQLIDDAEPSPDEITMISALTRVSNDASRMGLELLNSNKDLKSKPNKLNELSDDELIRIATGGN</sequence>
<reference evidence="1" key="1">
    <citation type="submission" date="2020-04" db="EMBL/GenBank/DDBJ databases">
        <authorList>
            <person name="Chiriac C."/>
            <person name="Salcher M."/>
            <person name="Ghai R."/>
            <person name="Kavagutti S V."/>
        </authorList>
    </citation>
    <scope>NUCLEOTIDE SEQUENCE</scope>
</reference>
<dbReference type="EMBL" id="LR796256">
    <property type="protein sequence ID" value="CAB4131993.1"/>
    <property type="molecule type" value="Genomic_DNA"/>
</dbReference>
<name>A0A6J5LFF4_9CAUD</name>
<gene>
    <name evidence="1" type="ORF">UFOVP138_3</name>
</gene>
<organism evidence="1">
    <name type="scientific">uncultured Caudovirales phage</name>
    <dbReference type="NCBI Taxonomy" id="2100421"/>
    <lineage>
        <taxon>Viruses</taxon>
        <taxon>Duplodnaviria</taxon>
        <taxon>Heunggongvirae</taxon>
        <taxon>Uroviricota</taxon>
        <taxon>Caudoviricetes</taxon>
        <taxon>Peduoviridae</taxon>
        <taxon>Maltschvirus</taxon>
        <taxon>Maltschvirus maltsch</taxon>
    </lineage>
</organism>
<protein>
    <submittedName>
        <fullName evidence="1">TAF6, C-terminal HEAT repeat domain containing protein</fullName>
    </submittedName>
</protein>
<proteinExistence type="predicted"/>